<keyword evidence="3" id="KW-1185">Reference proteome</keyword>
<evidence type="ECO:0000313" key="2">
    <source>
        <dbReference type="EMBL" id="QEV04922.1"/>
    </source>
</evidence>
<name>A0ABX6ASE7_9ACTN</name>
<dbReference type="Proteomes" id="UP000326041">
    <property type="component" value="Chromosome"/>
</dbReference>
<dbReference type="GeneID" id="95533687"/>
<dbReference type="RefSeq" id="WP_055605526.1">
    <property type="nucleotide sequence ID" value="NZ_CP023697.1"/>
</dbReference>
<sequence length="556" mass="61589">MAQALAWRTGPSGGLGTQSSARASWKAAGRWLRFLETLPNAPATPARLTAAHVKAFRERPDSKIAQRDLGDLRLLFEGELVRSQLTEAAWNAFDVRLSGTRQAGGVPGYSDGELARLMAALRSACLVIRRRLRAGEVLLQRHGTEPEALSMDEQALGAVLAKMAASSGPPRPRLHTSELRPYRRAMASHLFLTREDLVPLMMLMAALAHRNGETIKELPVKHRILEGHAVEVTIVKRRRGVRRWYETVTWEIGPQGRELHYPGGMYLLLLELTARSRARCDSPLALCIWADRQNPDVPEHVAPFQKDLRGPDLKLNGWARDRKLWADPAPGKEPVALDLSFNRIKTSMDVRRTKHLGGHLPSAARSNTMQVLFRHYLSGDPVITAWASEVMAEALDDAEQAAIASHQRTLNAAGGALRVVSGPVSAQTLVEAGLDAETAKLAAAGDLDTGWTGCTDHDHHPVTGEECQITFLDCFHCGNCLVTRAHLPRLLELLDALNARRTVLTEDAWWERYGPAWAAIRRDILTKFTPQERAEAELEKSVDTILELVENPWDEP</sequence>
<gene>
    <name evidence="2" type="ORF">CP972_03715</name>
</gene>
<protein>
    <recommendedName>
        <fullName evidence="4">Integrase</fullName>
    </recommendedName>
</protein>
<evidence type="ECO:0000256" key="1">
    <source>
        <dbReference type="SAM" id="MobiDB-lite"/>
    </source>
</evidence>
<evidence type="ECO:0008006" key="4">
    <source>
        <dbReference type="Google" id="ProtNLM"/>
    </source>
</evidence>
<evidence type="ECO:0000313" key="3">
    <source>
        <dbReference type="Proteomes" id="UP000326041"/>
    </source>
</evidence>
<proteinExistence type="predicted"/>
<feature type="region of interest" description="Disordered" evidence="1">
    <location>
        <begin position="1"/>
        <end position="20"/>
    </location>
</feature>
<accession>A0ABX6ASE7</accession>
<dbReference type="EMBL" id="CP023697">
    <property type="protein sequence ID" value="QEV04922.1"/>
    <property type="molecule type" value="Genomic_DNA"/>
</dbReference>
<reference evidence="2 3" key="1">
    <citation type="submission" date="2017-09" db="EMBL/GenBank/DDBJ databases">
        <authorList>
            <person name="Lee N."/>
            <person name="Cho B.-K."/>
        </authorList>
    </citation>
    <scope>NUCLEOTIDE SEQUENCE [LARGE SCALE GENOMIC DNA]</scope>
    <source>
        <strain evidence="2 3">ATCC 13879</strain>
    </source>
</reference>
<organism evidence="2 3">
    <name type="scientific">Streptomyces prasinus</name>
    <dbReference type="NCBI Taxonomy" id="67345"/>
    <lineage>
        <taxon>Bacteria</taxon>
        <taxon>Bacillati</taxon>
        <taxon>Actinomycetota</taxon>
        <taxon>Actinomycetes</taxon>
        <taxon>Kitasatosporales</taxon>
        <taxon>Streptomycetaceae</taxon>
        <taxon>Streptomyces</taxon>
    </lineage>
</organism>